<dbReference type="EMBL" id="JBHRSV010000001">
    <property type="protein sequence ID" value="MFC2925026.1"/>
    <property type="molecule type" value="Genomic_DNA"/>
</dbReference>
<dbReference type="Proteomes" id="UP001595379">
    <property type="component" value="Unassembled WGS sequence"/>
</dbReference>
<protein>
    <submittedName>
        <fullName evidence="1">Uncharacterized protein</fullName>
    </submittedName>
</protein>
<evidence type="ECO:0000313" key="2">
    <source>
        <dbReference type="Proteomes" id="UP001595379"/>
    </source>
</evidence>
<proteinExistence type="predicted"/>
<organism evidence="1 2">
    <name type="scientific">Hyphobacterium vulgare</name>
    <dbReference type="NCBI Taxonomy" id="1736751"/>
    <lineage>
        <taxon>Bacteria</taxon>
        <taxon>Pseudomonadati</taxon>
        <taxon>Pseudomonadota</taxon>
        <taxon>Alphaproteobacteria</taxon>
        <taxon>Maricaulales</taxon>
        <taxon>Maricaulaceae</taxon>
        <taxon>Hyphobacterium</taxon>
    </lineage>
</organism>
<keyword evidence="2" id="KW-1185">Reference proteome</keyword>
<comment type="caution">
    <text evidence="1">The sequence shown here is derived from an EMBL/GenBank/DDBJ whole genome shotgun (WGS) entry which is preliminary data.</text>
</comment>
<dbReference type="RefSeq" id="WP_343163909.1">
    <property type="nucleotide sequence ID" value="NZ_JBHRSV010000001.1"/>
</dbReference>
<gene>
    <name evidence="1" type="ORF">ACFOOR_02785</name>
</gene>
<accession>A0ABV6ZUB8</accession>
<name>A0ABV6ZUB8_9PROT</name>
<sequence length="173" mass="19258">MTRRPIVCRFDGHQFVPEGNYHLRNAATDYEDGALYRLAPVEERSMSSHRHYFACINEAWKSLPEKDAGEPWAQSAEHLRAYALIQTGFATCVESDCGSNAAALRVAAMARALDQYAVVQVSGSAVRVWRARSQSNRAMPKDEFQASKEAVLNWIAQRIGVTPETLARQSEAA</sequence>
<evidence type="ECO:0000313" key="1">
    <source>
        <dbReference type="EMBL" id="MFC2925026.1"/>
    </source>
</evidence>
<reference evidence="2" key="1">
    <citation type="journal article" date="2019" name="Int. J. Syst. Evol. Microbiol.">
        <title>The Global Catalogue of Microorganisms (GCM) 10K type strain sequencing project: providing services to taxonomists for standard genome sequencing and annotation.</title>
        <authorList>
            <consortium name="The Broad Institute Genomics Platform"/>
            <consortium name="The Broad Institute Genome Sequencing Center for Infectious Disease"/>
            <person name="Wu L."/>
            <person name="Ma J."/>
        </authorList>
    </citation>
    <scope>NUCLEOTIDE SEQUENCE [LARGE SCALE GENOMIC DNA]</scope>
    <source>
        <strain evidence="2">KCTC 52487</strain>
    </source>
</reference>